<dbReference type="AlphaFoldDB" id="A0A1X6WV92"/>
<dbReference type="Gene3D" id="1.10.10.10">
    <property type="entry name" value="Winged helix-like DNA-binding domain superfamily/Winged helix DNA-binding domain"/>
    <property type="match status" value="1"/>
</dbReference>
<organism evidence="5 6">
    <name type="scientific">Brevibacterium yomogidense</name>
    <dbReference type="NCBI Taxonomy" id="946573"/>
    <lineage>
        <taxon>Bacteria</taxon>
        <taxon>Bacillati</taxon>
        <taxon>Actinomycetota</taxon>
        <taxon>Actinomycetes</taxon>
        <taxon>Micrococcales</taxon>
        <taxon>Brevibacteriaceae</taxon>
        <taxon>Brevibacterium</taxon>
    </lineage>
</organism>
<keyword evidence="6" id="KW-1185">Reference proteome</keyword>
<dbReference type="SUPFAM" id="SSF46785">
    <property type="entry name" value="Winged helix' DNA-binding domain"/>
    <property type="match status" value="1"/>
</dbReference>
<dbReference type="EMBL" id="FWFF01000001">
    <property type="protein sequence ID" value="SLM88231.1"/>
    <property type="molecule type" value="Genomic_DNA"/>
</dbReference>
<evidence type="ECO:0000256" key="1">
    <source>
        <dbReference type="ARBA" id="ARBA00023015"/>
    </source>
</evidence>
<evidence type="ECO:0000256" key="2">
    <source>
        <dbReference type="ARBA" id="ARBA00023125"/>
    </source>
</evidence>
<evidence type="ECO:0000259" key="4">
    <source>
        <dbReference type="PROSITE" id="PS50949"/>
    </source>
</evidence>
<dbReference type="InterPro" id="IPR000524">
    <property type="entry name" value="Tscrpt_reg_HTH_GntR"/>
</dbReference>
<name>A0A1X6WV92_9MICO</name>
<feature type="domain" description="HTH gntR-type" evidence="4">
    <location>
        <begin position="7"/>
        <end position="75"/>
    </location>
</feature>
<dbReference type="Proteomes" id="UP000196581">
    <property type="component" value="Unassembled WGS sequence"/>
</dbReference>
<keyword evidence="3" id="KW-0804">Transcription</keyword>
<keyword evidence="1" id="KW-0805">Transcription regulation</keyword>
<dbReference type="SMART" id="SM00345">
    <property type="entry name" value="HTH_GNTR"/>
    <property type="match status" value="1"/>
</dbReference>
<dbReference type="PANTHER" id="PTHR38445">
    <property type="entry name" value="HTH-TYPE TRANSCRIPTIONAL REPRESSOR YTRA"/>
    <property type="match status" value="1"/>
</dbReference>
<protein>
    <submittedName>
        <fullName evidence="5">Transcriptional regulator, GntR family</fullName>
    </submittedName>
</protein>
<keyword evidence="2" id="KW-0238">DNA-binding</keyword>
<dbReference type="CDD" id="cd07377">
    <property type="entry name" value="WHTH_GntR"/>
    <property type="match status" value="1"/>
</dbReference>
<evidence type="ECO:0000313" key="5">
    <source>
        <dbReference type="EMBL" id="SLM88231.1"/>
    </source>
</evidence>
<gene>
    <name evidence="5" type="ORF">FM105_00030</name>
</gene>
<dbReference type="Pfam" id="PF00392">
    <property type="entry name" value="GntR"/>
    <property type="match status" value="1"/>
</dbReference>
<reference evidence="6" key="1">
    <citation type="submission" date="2017-02" db="EMBL/GenBank/DDBJ databases">
        <authorList>
            <person name="Dridi B."/>
        </authorList>
    </citation>
    <scope>NUCLEOTIDE SEQUENCE [LARGE SCALE GENOMIC DNA]</scope>
    <source>
        <strain evidence="6">B Co 03.10</strain>
    </source>
</reference>
<proteinExistence type="predicted"/>
<dbReference type="PANTHER" id="PTHR38445:SF6">
    <property type="entry name" value="GNTR-FAMILY TRANSCRIPTIONAL REGULATOR"/>
    <property type="match status" value="1"/>
</dbReference>
<dbReference type="PROSITE" id="PS50949">
    <property type="entry name" value="HTH_GNTR"/>
    <property type="match status" value="1"/>
</dbReference>
<dbReference type="GO" id="GO:0003700">
    <property type="term" value="F:DNA-binding transcription factor activity"/>
    <property type="evidence" value="ECO:0007669"/>
    <property type="project" value="InterPro"/>
</dbReference>
<evidence type="ECO:0000256" key="3">
    <source>
        <dbReference type="ARBA" id="ARBA00023163"/>
    </source>
</evidence>
<evidence type="ECO:0000313" key="6">
    <source>
        <dbReference type="Proteomes" id="UP000196581"/>
    </source>
</evidence>
<accession>A0A1X6WV92</accession>
<dbReference type="GO" id="GO:0003677">
    <property type="term" value="F:DNA binding"/>
    <property type="evidence" value="ECO:0007669"/>
    <property type="project" value="UniProtKB-KW"/>
</dbReference>
<dbReference type="InterPro" id="IPR036388">
    <property type="entry name" value="WH-like_DNA-bd_sf"/>
</dbReference>
<sequence length="126" mass="14149">MQFDTSTPIWVQLVADFSRRMATGEWAAGARVPGVRELAVDVGVNPNTVQRALAELEREGLCRSERTAGRYVTDDGDRLDRLRVELVGDAADDFIARARGLGLDRAQIQRLLDDRWNQHDGDDRAR</sequence>
<dbReference type="InterPro" id="IPR036390">
    <property type="entry name" value="WH_DNA-bd_sf"/>
</dbReference>